<proteinExistence type="predicted"/>
<organism evidence="1 2">
    <name type="scientific">Cryptosporangium phraense</name>
    <dbReference type="NCBI Taxonomy" id="2593070"/>
    <lineage>
        <taxon>Bacteria</taxon>
        <taxon>Bacillati</taxon>
        <taxon>Actinomycetota</taxon>
        <taxon>Actinomycetes</taxon>
        <taxon>Cryptosporangiales</taxon>
        <taxon>Cryptosporangiaceae</taxon>
        <taxon>Cryptosporangium</taxon>
    </lineage>
</organism>
<sequence length="387" mass="42142">MAAALQHELSDVRAGLRDLTIGTGRNLHLANPNLLFSCGWTWGVTADAPKVEVAPPWDRHHQPAGIAVASPHPYFTRLACAGIADATSETTRVQGLLHDEQQRIATALQLRLDLARRYWGTLAMFGDARWPVEDQPWHLPDGASGDQITLSVIRLTGNDLSARPHLPKDDQRFASLLRDFASRTRVWDRIDEPGSAPPAYAQYSVDLAGSDTRGPALRWPIELAPSLMKAALTSASTTTSGADREALLALAEAIWDRLATQRRLPNGLWGAPSKDPDDGPSWSLTEQIMECLVVMAEAAAEPLPVSDLLTSIARDLLNEATHGLDRVLLDPQSDSAGTGTDFTALRTTLDEAGRALDREPGLTMTLAQDVIRALYRSRREGKAAHDR</sequence>
<evidence type="ECO:0000313" key="2">
    <source>
        <dbReference type="Proteomes" id="UP000317982"/>
    </source>
</evidence>
<name>A0A545AL81_9ACTN</name>
<dbReference type="Proteomes" id="UP000317982">
    <property type="component" value="Unassembled WGS sequence"/>
</dbReference>
<dbReference type="AlphaFoldDB" id="A0A545AL81"/>
<protein>
    <submittedName>
        <fullName evidence="1">Uncharacterized protein</fullName>
    </submittedName>
</protein>
<dbReference type="EMBL" id="VIRS01000020">
    <property type="protein sequence ID" value="TQS42078.1"/>
    <property type="molecule type" value="Genomic_DNA"/>
</dbReference>
<keyword evidence="2" id="KW-1185">Reference proteome</keyword>
<reference evidence="1 2" key="1">
    <citation type="submission" date="2019-07" db="EMBL/GenBank/DDBJ databases">
        <title>Cryptosporangium phraense sp. nov., isolated from plant litter.</title>
        <authorList>
            <person name="Suriyachadkun C."/>
        </authorList>
    </citation>
    <scope>NUCLEOTIDE SEQUENCE [LARGE SCALE GENOMIC DNA]</scope>
    <source>
        <strain evidence="1 2">A-T 5661</strain>
    </source>
</reference>
<gene>
    <name evidence="1" type="ORF">FL583_26185</name>
</gene>
<comment type="caution">
    <text evidence="1">The sequence shown here is derived from an EMBL/GenBank/DDBJ whole genome shotgun (WGS) entry which is preliminary data.</text>
</comment>
<dbReference type="InParanoid" id="A0A545AL81"/>
<accession>A0A545AL81</accession>
<dbReference type="OrthoDB" id="3311648at2"/>
<evidence type="ECO:0000313" key="1">
    <source>
        <dbReference type="EMBL" id="TQS42078.1"/>
    </source>
</evidence>